<dbReference type="PROSITE" id="PS00455">
    <property type="entry name" value="AMP_BINDING"/>
    <property type="match status" value="1"/>
</dbReference>
<dbReference type="PANTHER" id="PTHR43201">
    <property type="entry name" value="ACYL-COA SYNTHETASE"/>
    <property type="match status" value="1"/>
</dbReference>
<dbReference type="PRINTS" id="PR00154">
    <property type="entry name" value="AMPBINDING"/>
</dbReference>
<dbReference type="InterPro" id="IPR025110">
    <property type="entry name" value="AMP-bd_C"/>
</dbReference>
<reference evidence="4 5" key="1">
    <citation type="submission" date="2018-10" db="EMBL/GenBank/DDBJ databases">
        <title>Genomic Encyclopedia of Type Strains, Phase IV (KMG-IV): sequencing the most valuable type-strain genomes for metagenomic binning, comparative biology and taxonomic classification.</title>
        <authorList>
            <person name="Goeker M."/>
        </authorList>
    </citation>
    <scope>NUCLEOTIDE SEQUENCE [LARGE SCALE GENOMIC DNA]</scope>
    <source>
        <strain evidence="4 5">DSM 12769</strain>
    </source>
</reference>
<comment type="caution">
    <text evidence="4">The sequence shown here is derived from an EMBL/GenBank/DDBJ whole genome shotgun (WGS) entry which is preliminary data.</text>
</comment>
<dbReference type="GO" id="GO:0006631">
    <property type="term" value="P:fatty acid metabolic process"/>
    <property type="evidence" value="ECO:0007669"/>
    <property type="project" value="TreeGrafter"/>
</dbReference>
<dbReference type="InterPro" id="IPR020845">
    <property type="entry name" value="AMP-binding_CS"/>
</dbReference>
<dbReference type="Pfam" id="PF13193">
    <property type="entry name" value="AMP-binding_C"/>
    <property type="match status" value="1"/>
</dbReference>
<feature type="domain" description="AMP-dependent synthetase/ligase" evidence="2">
    <location>
        <begin position="19"/>
        <end position="373"/>
    </location>
</feature>
<dbReference type="InterPro" id="IPR045851">
    <property type="entry name" value="AMP-bd_C_sf"/>
</dbReference>
<evidence type="ECO:0000259" key="3">
    <source>
        <dbReference type="Pfam" id="PF13193"/>
    </source>
</evidence>
<protein>
    <submittedName>
        <fullName evidence="4">Malonyl-CoA/methylmalonyl-CoA synthetase</fullName>
    </submittedName>
</protein>
<dbReference type="PANTHER" id="PTHR43201:SF8">
    <property type="entry name" value="ACYL-COA SYNTHETASE FAMILY MEMBER 3"/>
    <property type="match status" value="1"/>
</dbReference>
<dbReference type="InterPro" id="IPR000873">
    <property type="entry name" value="AMP-dep_synth/lig_dom"/>
</dbReference>
<name>A0A498C3G9_9GAMM</name>
<evidence type="ECO:0000313" key="5">
    <source>
        <dbReference type="Proteomes" id="UP000275461"/>
    </source>
</evidence>
<comment type="similarity">
    <text evidence="1">Belongs to the ATP-dependent AMP-binding enzyme family.</text>
</comment>
<dbReference type="Gene3D" id="3.40.50.12780">
    <property type="entry name" value="N-terminal domain of ligase-like"/>
    <property type="match status" value="1"/>
</dbReference>
<dbReference type="Gene3D" id="3.30.300.30">
    <property type="match status" value="1"/>
</dbReference>
<proteinExistence type="inferred from homology"/>
<accession>A0A498C3G9</accession>
<dbReference type="InterPro" id="IPR020459">
    <property type="entry name" value="AMP-binding"/>
</dbReference>
<evidence type="ECO:0000313" key="4">
    <source>
        <dbReference type="EMBL" id="RLK47001.1"/>
    </source>
</evidence>
<dbReference type="AlphaFoldDB" id="A0A498C3G9"/>
<feature type="domain" description="AMP-binding enzyme C-terminal" evidence="3">
    <location>
        <begin position="424"/>
        <end position="500"/>
    </location>
</feature>
<dbReference type="Pfam" id="PF00501">
    <property type="entry name" value="AMP-binding"/>
    <property type="match status" value="1"/>
</dbReference>
<organism evidence="4 5">
    <name type="scientific">Alkalispirillum mobile</name>
    <dbReference type="NCBI Taxonomy" id="85925"/>
    <lineage>
        <taxon>Bacteria</taxon>
        <taxon>Pseudomonadati</taxon>
        <taxon>Pseudomonadota</taxon>
        <taxon>Gammaproteobacteria</taxon>
        <taxon>Chromatiales</taxon>
        <taxon>Ectothiorhodospiraceae</taxon>
        <taxon>Alkalispirillum</taxon>
    </lineage>
</organism>
<sequence>MNAPKPLAQGPESLYNLLHERCQGREDQVCMEVPGGQSWTYGQVHEHAARLAGLLAQLGVQPGDRVAVQVEKSPEAISLYLACLRAGAVFLPLNTAYMRAELEYFLHDAEPALVVVRPAGEETMRGLAEAQGGIRVETLDAQGGGSLTRALAEQAPEPLAPHPVKRDDLACILYTSGTTGRPKGAMLSHGNLGSNALALESAWGWRDDDVLIHALPIFHVHGLFVAIHCAMLGASKIYFLPKFDADQVIKLIPQATVLMGVPTFYTRLLQQPELTPELCSNIRLFVSGSAPLLEETFEQWHERTGHHILERYGMTETGMNISNPLEGERRPGTVGFPLPGVHARVVDEQGRELPAGEVGSLQVKGPNVFSGYWRLPEKTAEEFTDDGYFITGDMGMVSEDGYFAIVGRAKDLVITGGYNVYPKEVEGFIDALDGVRESAVIGLPHPDFGEQVAAVVVPEQSGDKLDESKVIGQLKGELAGYKVPKAVFFVDELPRNTMGKVQKNVLREQYAS</sequence>
<evidence type="ECO:0000256" key="1">
    <source>
        <dbReference type="ARBA" id="ARBA00006432"/>
    </source>
</evidence>
<dbReference type="InterPro" id="IPR042099">
    <property type="entry name" value="ANL_N_sf"/>
</dbReference>
<dbReference type="RefSeq" id="WP_121442837.1">
    <property type="nucleotide sequence ID" value="NZ_RCDA01000004.1"/>
</dbReference>
<dbReference type="SUPFAM" id="SSF56801">
    <property type="entry name" value="Acetyl-CoA synthetase-like"/>
    <property type="match status" value="1"/>
</dbReference>
<gene>
    <name evidence="4" type="ORF">DFR31_2315</name>
</gene>
<dbReference type="GO" id="GO:0031956">
    <property type="term" value="F:medium-chain fatty acid-CoA ligase activity"/>
    <property type="evidence" value="ECO:0007669"/>
    <property type="project" value="TreeGrafter"/>
</dbReference>
<dbReference type="EMBL" id="RCDA01000004">
    <property type="protein sequence ID" value="RLK47001.1"/>
    <property type="molecule type" value="Genomic_DNA"/>
</dbReference>
<dbReference type="Proteomes" id="UP000275461">
    <property type="component" value="Unassembled WGS sequence"/>
</dbReference>
<dbReference type="NCBIfam" id="NF005702">
    <property type="entry name" value="PRK07514.1"/>
    <property type="match status" value="1"/>
</dbReference>
<dbReference type="OrthoDB" id="9803968at2"/>
<dbReference type="CDD" id="cd05941">
    <property type="entry name" value="MCS"/>
    <property type="match status" value="1"/>
</dbReference>
<evidence type="ECO:0000259" key="2">
    <source>
        <dbReference type="Pfam" id="PF00501"/>
    </source>
</evidence>
<keyword evidence="5" id="KW-1185">Reference proteome</keyword>